<evidence type="ECO:0000313" key="2">
    <source>
        <dbReference type="Proteomes" id="UP000287519"/>
    </source>
</evidence>
<protein>
    <submittedName>
        <fullName evidence="1">Uncharacterized protein</fullName>
    </submittedName>
</protein>
<reference evidence="1 2" key="1">
    <citation type="submission" date="2018-11" db="EMBL/GenBank/DDBJ databases">
        <title>Microbial catabolism of amino acid.</title>
        <authorList>
            <person name="Hibi M."/>
            <person name="Ogawa J."/>
        </authorList>
    </citation>
    <scope>NUCLEOTIDE SEQUENCE [LARGE SCALE GENOMIC DNA]</scope>
    <source>
        <strain evidence="1 2">C31-06</strain>
    </source>
</reference>
<organism evidence="1 2">
    <name type="scientific">Rhodococcus wratislaviensis</name>
    <name type="common">Tsukamurella wratislaviensis</name>
    <dbReference type="NCBI Taxonomy" id="44752"/>
    <lineage>
        <taxon>Bacteria</taxon>
        <taxon>Bacillati</taxon>
        <taxon>Actinomycetota</taxon>
        <taxon>Actinomycetes</taxon>
        <taxon>Mycobacteriales</taxon>
        <taxon>Nocardiaceae</taxon>
        <taxon>Rhodococcus</taxon>
    </lineage>
</organism>
<proteinExistence type="predicted"/>
<gene>
    <name evidence="1" type="ORF">Rhow_000823</name>
</gene>
<dbReference type="Proteomes" id="UP000287519">
    <property type="component" value="Unassembled WGS sequence"/>
</dbReference>
<dbReference type="AlphaFoldDB" id="A0A402C2Y0"/>
<comment type="caution">
    <text evidence="1">The sequence shown here is derived from an EMBL/GenBank/DDBJ whole genome shotgun (WGS) entry which is preliminary data.</text>
</comment>
<dbReference type="EMBL" id="BHYM01000013">
    <property type="protein sequence ID" value="GCE37939.1"/>
    <property type="molecule type" value="Genomic_DNA"/>
</dbReference>
<accession>A0A402C2Y0</accession>
<sequence length="52" mass="5796">MRLYRHRRGPVFPTIERYFVVAPALAADKEHDNFNQWWAGALAAAAGVLAAV</sequence>
<keyword evidence="2" id="KW-1185">Reference proteome</keyword>
<evidence type="ECO:0000313" key="1">
    <source>
        <dbReference type="EMBL" id="GCE37939.1"/>
    </source>
</evidence>
<name>A0A402C2Y0_RHOWR</name>